<evidence type="ECO:0000313" key="3">
    <source>
        <dbReference type="Proteomes" id="UP001059546"/>
    </source>
</evidence>
<gene>
    <name evidence="1" type="ORF">GPU96_04g06500</name>
    <name evidence="2" type="ORF">PFJ87_04g00480</name>
</gene>
<protein>
    <submittedName>
        <fullName evidence="1">Uncharacterized protein</fullName>
    </submittedName>
</protein>
<name>A0A9Q9C7N6_ENCHE</name>
<reference evidence="1" key="1">
    <citation type="submission" date="2021-05" db="EMBL/GenBank/DDBJ databases">
        <title>Encephalitozoon hellem ATCC 50604 Complete Genome.</title>
        <authorList>
            <person name="Mascarenhas dos Santos A.C."/>
            <person name="Julian A.T."/>
            <person name="Pombert J.-F."/>
        </authorList>
    </citation>
    <scope>NUCLEOTIDE SEQUENCE</scope>
    <source>
        <strain evidence="1">ATCC 50604</strain>
    </source>
</reference>
<sequence length="101" mass="11978">MERIELVKSIEANAERILEDFTEILQYLRSEGSDRCDEVQNLLFATRRMVDLIDSALEIYHYLIRLKYLTADTQRSETAESRDRDKMLEEMFRELNSNLGV</sequence>
<dbReference type="EMBL" id="CP119065">
    <property type="protein sequence ID" value="WEL38377.1"/>
    <property type="molecule type" value="Genomic_DNA"/>
</dbReference>
<dbReference type="EMBL" id="CP075150">
    <property type="protein sequence ID" value="UTX42920.1"/>
    <property type="molecule type" value="Genomic_DNA"/>
</dbReference>
<proteinExistence type="predicted"/>
<accession>A0A9Q9C7N6</accession>
<keyword evidence="4" id="KW-1185">Reference proteome</keyword>
<reference evidence="2 4" key="2">
    <citation type="submission" date="2023-02" db="EMBL/GenBank/DDBJ databases">
        <title>Encephalitozoon hellem ATCC 50451 complete genome.</title>
        <authorList>
            <person name="Mascarenhas dos Santos A.C."/>
            <person name="Julian A.T."/>
            <person name="Pombert J.-F."/>
        </authorList>
    </citation>
    <scope>NUCLEOTIDE SEQUENCE [LARGE SCALE GENOMIC DNA]</scope>
    <source>
        <strain evidence="2 4">ATCC 50451</strain>
    </source>
</reference>
<dbReference type="AlphaFoldDB" id="A0A9Q9C7N6"/>
<evidence type="ECO:0000313" key="1">
    <source>
        <dbReference type="EMBL" id="UTX42920.1"/>
    </source>
</evidence>
<dbReference type="Proteomes" id="UP001217963">
    <property type="component" value="Chromosome IV"/>
</dbReference>
<dbReference type="OrthoDB" id="2189271at2759"/>
<organism evidence="1 3">
    <name type="scientific">Encephalitozoon hellem</name>
    <name type="common">Microsporidian parasite</name>
    <dbReference type="NCBI Taxonomy" id="27973"/>
    <lineage>
        <taxon>Eukaryota</taxon>
        <taxon>Fungi</taxon>
        <taxon>Fungi incertae sedis</taxon>
        <taxon>Microsporidia</taxon>
        <taxon>Unikaryonidae</taxon>
        <taxon>Encephalitozoon</taxon>
    </lineage>
</organism>
<evidence type="ECO:0000313" key="2">
    <source>
        <dbReference type="EMBL" id="WEL38377.1"/>
    </source>
</evidence>
<dbReference type="Proteomes" id="UP001059546">
    <property type="component" value="Chromosome IV"/>
</dbReference>
<evidence type="ECO:0000313" key="4">
    <source>
        <dbReference type="Proteomes" id="UP001217963"/>
    </source>
</evidence>